<evidence type="ECO:0000313" key="1">
    <source>
        <dbReference type="EMBL" id="GGR92626.1"/>
    </source>
</evidence>
<sequence length="191" mass="20639">MNIREALSATDDAVYRTAQVITVLQAHRARGPWLRLIAVAGRDSMPELLAVQGDKVRRPGNTVGLASNMGHAQHLTTRCVSDLGADPSTLSGLLKTQSVSEILSTTLDSQVVQTTQALVAALDERAAASKSASKPRFWFRTRTAENPDDQPPSPKVMELVGELRTLIAQLPLVTMEDVALDWDDVSIEAAQ</sequence>
<proteinExistence type="predicted"/>
<evidence type="ECO:0000313" key="2">
    <source>
        <dbReference type="Proteomes" id="UP000644548"/>
    </source>
</evidence>
<reference evidence="2" key="1">
    <citation type="journal article" date="2019" name="Int. J. Syst. Evol. Microbiol.">
        <title>The Global Catalogue of Microorganisms (GCM) 10K type strain sequencing project: providing services to taxonomists for standard genome sequencing and annotation.</title>
        <authorList>
            <consortium name="The Broad Institute Genomics Platform"/>
            <consortium name="The Broad Institute Genome Sequencing Center for Infectious Disease"/>
            <person name="Wu L."/>
            <person name="Ma J."/>
        </authorList>
    </citation>
    <scope>NUCLEOTIDE SEQUENCE [LARGE SCALE GENOMIC DNA]</scope>
    <source>
        <strain evidence="2">JCM 31405</strain>
    </source>
</reference>
<name>A0ABQ2S630_9DEIO</name>
<dbReference type="EMBL" id="BMQN01000003">
    <property type="protein sequence ID" value="GGR92626.1"/>
    <property type="molecule type" value="Genomic_DNA"/>
</dbReference>
<dbReference type="RefSeq" id="WP_189072974.1">
    <property type="nucleotide sequence ID" value="NZ_BMQN01000003.1"/>
</dbReference>
<gene>
    <name evidence="1" type="ORF">GCM10008960_19450</name>
</gene>
<accession>A0ABQ2S630</accession>
<organism evidence="1 2">
    <name type="scientific">Deinococcus sedimenti</name>
    <dbReference type="NCBI Taxonomy" id="1867090"/>
    <lineage>
        <taxon>Bacteria</taxon>
        <taxon>Thermotogati</taxon>
        <taxon>Deinococcota</taxon>
        <taxon>Deinococci</taxon>
        <taxon>Deinococcales</taxon>
        <taxon>Deinococcaceae</taxon>
        <taxon>Deinococcus</taxon>
    </lineage>
</organism>
<comment type="caution">
    <text evidence="1">The sequence shown here is derived from an EMBL/GenBank/DDBJ whole genome shotgun (WGS) entry which is preliminary data.</text>
</comment>
<keyword evidence="2" id="KW-1185">Reference proteome</keyword>
<protein>
    <submittedName>
        <fullName evidence="1">Uncharacterized protein</fullName>
    </submittedName>
</protein>
<dbReference type="Proteomes" id="UP000644548">
    <property type="component" value="Unassembled WGS sequence"/>
</dbReference>